<gene>
    <name evidence="6 8" type="primary">rsmI</name>
    <name evidence="8" type="ORF">ACFFH4_10965</name>
</gene>
<dbReference type="RefSeq" id="WP_273846714.1">
    <property type="nucleotide sequence ID" value="NZ_JAQQWT010000019.1"/>
</dbReference>
<keyword evidence="9" id="KW-1185">Reference proteome</keyword>
<dbReference type="SUPFAM" id="SSF53790">
    <property type="entry name" value="Tetrapyrrole methylase"/>
    <property type="match status" value="1"/>
</dbReference>
<dbReference type="EMBL" id="JBHLTR010000014">
    <property type="protein sequence ID" value="MFC0559566.1"/>
    <property type="molecule type" value="Genomic_DNA"/>
</dbReference>
<dbReference type="HAMAP" id="MF_01877">
    <property type="entry name" value="16SrRNA_methyltr_I"/>
    <property type="match status" value="1"/>
</dbReference>
<dbReference type="CDD" id="cd11648">
    <property type="entry name" value="RsmI"/>
    <property type="match status" value="1"/>
</dbReference>
<dbReference type="GO" id="GO:0032259">
    <property type="term" value="P:methylation"/>
    <property type="evidence" value="ECO:0007669"/>
    <property type="project" value="UniProtKB-KW"/>
</dbReference>
<proteinExistence type="inferred from homology"/>
<dbReference type="InterPro" id="IPR035996">
    <property type="entry name" value="4pyrrol_Methylase_sf"/>
</dbReference>
<dbReference type="NCBIfam" id="TIGR00096">
    <property type="entry name" value="16S rRNA (cytidine(1402)-2'-O)-methyltransferase"/>
    <property type="match status" value="1"/>
</dbReference>
<reference evidence="8 9" key="1">
    <citation type="submission" date="2024-09" db="EMBL/GenBank/DDBJ databases">
        <authorList>
            <person name="Sun Q."/>
            <person name="Mori K."/>
        </authorList>
    </citation>
    <scope>NUCLEOTIDE SEQUENCE [LARGE SCALE GENOMIC DNA]</scope>
    <source>
        <strain evidence="8 9">NCAIM B.02301</strain>
    </source>
</reference>
<comment type="similarity">
    <text evidence="6">Belongs to the methyltransferase superfamily. RsmI family.</text>
</comment>
<evidence type="ECO:0000313" key="8">
    <source>
        <dbReference type="EMBL" id="MFC0559566.1"/>
    </source>
</evidence>
<organism evidence="8 9">
    <name type="scientific">Halalkalibacter alkalisediminis</name>
    <dbReference type="NCBI Taxonomy" id="935616"/>
    <lineage>
        <taxon>Bacteria</taxon>
        <taxon>Bacillati</taxon>
        <taxon>Bacillota</taxon>
        <taxon>Bacilli</taxon>
        <taxon>Bacillales</taxon>
        <taxon>Bacillaceae</taxon>
        <taxon>Halalkalibacter</taxon>
    </lineage>
</organism>
<keyword evidence="3 6" id="KW-0489">Methyltransferase</keyword>
<dbReference type="PANTHER" id="PTHR46111:SF1">
    <property type="entry name" value="RIBOSOMAL RNA SMALL SUBUNIT METHYLTRANSFERASE I"/>
    <property type="match status" value="1"/>
</dbReference>
<evidence type="ECO:0000256" key="5">
    <source>
        <dbReference type="ARBA" id="ARBA00022691"/>
    </source>
</evidence>
<dbReference type="InterPro" id="IPR014777">
    <property type="entry name" value="4pyrrole_Mease_sub1"/>
</dbReference>
<dbReference type="EC" id="2.1.1.198" evidence="6"/>
<dbReference type="Pfam" id="PF00590">
    <property type="entry name" value="TP_methylase"/>
    <property type="match status" value="1"/>
</dbReference>
<keyword evidence="4 6" id="KW-0808">Transferase</keyword>
<keyword evidence="2 6" id="KW-0698">rRNA processing</keyword>
<evidence type="ECO:0000313" key="9">
    <source>
        <dbReference type="Proteomes" id="UP001589833"/>
    </source>
</evidence>
<accession>A0ABV6NFZ7</accession>
<dbReference type="Proteomes" id="UP001589833">
    <property type="component" value="Unassembled WGS sequence"/>
</dbReference>
<dbReference type="Gene3D" id="3.40.1010.10">
    <property type="entry name" value="Cobalt-precorrin-4 Transmethylase, Domain 1"/>
    <property type="match status" value="1"/>
</dbReference>
<dbReference type="InterPro" id="IPR018063">
    <property type="entry name" value="SAM_MeTrfase_RsmI_CS"/>
</dbReference>
<name>A0ABV6NFZ7_9BACI</name>
<sequence>MNQQSSFIDDGTVGLLYLVPTPIGNLEDMTFRAVRILKEVDLIAAEDTRQTMKLCRHFDIDTALISYHEHNKRKAGEVLIEKIKAGNSIALVSDAGMPAISDPGQDIAQEAIKEGIKVIALPGANAALTSLVASGLSTERFEFIGFLPRQNKQRQSFLEEIKGDKATLIFYESPHRLKESLSSMYKVLGNRHLSISRELTKKFEEYQRGTLEEAIQWCETGTIKGEFCIVVEGCHTEEVKDEWWEPISMQQHVEHYVGLGMTSKEAIKQVALERNVQKRLVYAEYHQD</sequence>
<dbReference type="InterPro" id="IPR000878">
    <property type="entry name" value="4pyrrol_Mease"/>
</dbReference>
<dbReference type="PIRSF" id="PIRSF005917">
    <property type="entry name" value="MTase_YraL"/>
    <property type="match status" value="1"/>
</dbReference>
<dbReference type="PROSITE" id="PS01296">
    <property type="entry name" value="RSMI"/>
    <property type="match status" value="1"/>
</dbReference>
<comment type="caution">
    <text evidence="8">The sequence shown here is derived from an EMBL/GenBank/DDBJ whole genome shotgun (WGS) entry which is preliminary data.</text>
</comment>
<evidence type="ECO:0000256" key="1">
    <source>
        <dbReference type="ARBA" id="ARBA00022490"/>
    </source>
</evidence>
<keyword evidence="1 6" id="KW-0963">Cytoplasm</keyword>
<evidence type="ECO:0000259" key="7">
    <source>
        <dbReference type="Pfam" id="PF00590"/>
    </source>
</evidence>
<evidence type="ECO:0000256" key="6">
    <source>
        <dbReference type="HAMAP-Rule" id="MF_01877"/>
    </source>
</evidence>
<dbReference type="InterPro" id="IPR014776">
    <property type="entry name" value="4pyrrole_Mease_sub2"/>
</dbReference>
<comment type="subcellular location">
    <subcellularLocation>
        <location evidence="6">Cytoplasm</location>
    </subcellularLocation>
</comment>
<dbReference type="GO" id="GO:0008168">
    <property type="term" value="F:methyltransferase activity"/>
    <property type="evidence" value="ECO:0007669"/>
    <property type="project" value="UniProtKB-KW"/>
</dbReference>
<protein>
    <recommendedName>
        <fullName evidence="6">Ribosomal RNA small subunit methyltransferase I</fullName>
        <ecNumber evidence="6">2.1.1.198</ecNumber>
    </recommendedName>
    <alternativeName>
        <fullName evidence="6">16S rRNA 2'-O-ribose C1402 methyltransferase</fullName>
    </alternativeName>
    <alternativeName>
        <fullName evidence="6">rRNA (cytidine-2'-O-)-methyltransferase RsmI</fullName>
    </alternativeName>
</protein>
<feature type="domain" description="Tetrapyrrole methylase" evidence="7">
    <location>
        <begin position="16"/>
        <end position="214"/>
    </location>
</feature>
<evidence type="ECO:0000256" key="3">
    <source>
        <dbReference type="ARBA" id="ARBA00022603"/>
    </source>
</evidence>
<comment type="catalytic activity">
    <reaction evidence="6">
        <text>cytidine(1402) in 16S rRNA + S-adenosyl-L-methionine = 2'-O-methylcytidine(1402) in 16S rRNA + S-adenosyl-L-homocysteine + H(+)</text>
        <dbReference type="Rhea" id="RHEA:42924"/>
        <dbReference type="Rhea" id="RHEA-COMP:10285"/>
        <dbReference type="Rhea" id="RHEA-COMP:10286"/>
        <dbReference type="ChEBI" id="CHEBI:15378"/>
        <dbReference type="ChEBI" id="CHEBI:57856"/>
        <dbReference type="ChEBI" id="CHEBI:59789"/>
        <dbReference type="ChEBI" id="CHEBI:74495"/>
        <dbReference type="ChEBI" id="CHEBI:82748"/>
        <dbReference type="EC" id="2.1.1.198"/>
    </reaction>
</comment>
<dbReference type="Gene3D" id="3.30.950.10">
    <property type="entry name" value="Methyltransferase, Cobalt-precorrin-4 Transmethylase, Domain 2"/>
    <property type="match status" value="1"/>
</dbReference>
<dbReference type="PANTHER" id="PTHR46111">
    <property type="entry name" value="RIBOSOMAL RNA SMALL SUBUNIT METHYLTRANSFERASE I"/>
    <property type="match status" value="1"/>
</dbReference>
<evidence type="ECO:0000256" key="2">
    <source>
        <dbReference type="ARBA" id="ARBA00022552"/>
    </source>
</evidence>
<evidence type="ECO:0000256" key="4">
    <source>
        <dbReference type="ARBA" id="ARBA00022679"/>
    </source>
</evidence>
<comment type="function">
    <text evidence="6">Catalyzes the 2'-O-methylation of the ribose of cytidine 1402 (C1402) in 16S rRNA.</text>
</comment>
<keyword evidence="5 6" id="KW-0949">S-adenosyl-L-methionine</keyword>
<dbReference type="InterPro" id="IPR008189">
    <property type="entry name" value="rRNA_ssu_MeTfrase_I"/>
</dbReference>